<sequence length="61" mass="6903">MDLEPSMQSSQHQNFVAVASPLGKDSNTRFFLSSPSKAMDVLKWNLTFWMGSRTGCTDYRV</sequence>
<dbReference type="EMBL" id="PKMF04000539">
    <property type="protein sequence ID" value="KAK7826732.1"/>
    <property type="molecule type" value="Genomic_DNA"/>
</dbReference>
<dbReference type="Proteomes" id="UP000237347">
    <property type="component" value="Unassembled WGS sequence"/>
</dbReference>
<accession>A0AAW0JJ92</accession>
<evidence type="ECO:0000313" key="2">
    <source>
        <dbReference type="Proteomes" id="UP000237347"/>
    </source>
</evidence>
<evidence type="ECO:0000313" key="1">
    <source>
        <dbReference type="EMBL" id="KAK7826732.1"/>
    </source>
</evidence>
<protein>
    <submittedName>
        <fullName evidence="1">Uncharacterized protein</fullName>
    </submittedName>
</protein>
<proteinExistence type="predicted"/>
<name>A0AAW0JJ92_QUESU</name>
<dbReference type="AlphaFoldDB" id="A0AAW0JJ92"/>
<comment type="caution">
    <text evidence="1">The sequence shown here is derived from an EMBL/GenBank/DDBJ whole genome shotgun (WGS) entry which is preliminary data.</text>
</comment>
<reference evidence="1 2" key="1">
    <citation type="journal article" date="2018" name="Sci. Data">
        <title>The draft genome sequence of cork oak.</title>
        <authorList>
            <person name="Ramos A.M."/>
            <person name="Usie A."/>
            <person name="Barbosa P."/>
            <person name="Barros P.M."/>
            <person name="Capote T."/>
            <person name="Chaves I."/>
            <person name="Simoes F."/>
            <person name="Abreu I."/>
            <person name="Carrasquinho I."/>
            <person name="Faro C."/>
            <person name="Guimaraes J.B."/>
            <person name="Mendonca D."/>
            <person name="Nobrega F."/>
            <person name="Rodrigues L."/>
            <person name="Saibo N.J.M."/>
            <person name="Varela M.C."/>
            <person name="Egas C."/>
            <person name="Matos J."/>
            <person name="Miguel C.M."/>
            <person name="Oliveira M.M."/>
            <person name="Ricardo C.P."/>
            <person name="Goncalves S."/>
        </authorList>
    </citation>
    <scope>NUCLEOTIDE SEQUENCE [LARGE SCALE GENOMIC DNA]</scope>
    <source>
        <strain evidence="2">cv. HL8</strain>
    </source>
</reference>
<organism evidence="1 2">
    <name type="scientific">Quercus suber</name>
    <name type="common">Cork oak</name>
    <dbReference type="NCBI Taxonomy" id="58331"/>
    <lineage>
        <taxon>Eukaryota</taxon>
        <taxon>Viridiplantae</taxon>
        <taxon>Streptophyta</taxon>
        <taxon>Embryophyta</taxon>
        <taxon>Tracheophyta</taxon>
        <taxon>Spermatophyta</taxon>
        <taxon>Magnoliopsida</taxon>
        <taxon>eudicotyledons</taxon>
        <taxon>Gunneridae</taxon>
        <taxon>Pentapetalae</taxon>
        <taxon>rosids</taxon>
        <taxon>fabids</taxon>
        <taxon>Fagales</taxon>
        <taxon>Fagaceae</taxon>
        <taxon>Quercus</taxon>
    </lineage>
</organism>
<keyword evidence="2" id="KW-1185">Reference proteome</keyword>
<gene>
    <name evidence="1" type="ORF">CFP56_031963</name>
</gene>